<accession>A0AA97I0D7</accession>
<feature type="compositionally biased region" description="Low complexity" evidence="1">
    <location>
        <begin position="7"/>
        <end position="24"/>
    </location>
</feature>
<reference evidence="2 3" key="1">
    <citation type="submission" date="2023-10" db="EMBL/GenBank/DDBJ databases">
        <title>Complete genome sequence of a Sphingomonadaceae bacterium.</title>
        <authorList>
            <person name="Yan C."/>
        </authorList>
    </citation>
    <scope>NUCLEOTIDE SEQUENCE [LARGE SCALE GENOMIC DNA]</scope>
    <source>
        <strain evidence="2 3">SCSIO 66989</strain>
    </source>
</reference>
<dbReference type="Proteomes" id="UP001302429">
    <property type="component" value="Chromosome"/>
</dbReference>
<evidence type="ECO:0000313" key="3">
    <source>
        <dbReference type="Proteomes" id="UP001302429"/>
    </source>
</evidence>
<gene>
    <name evidence="2" type="ORF">RB602_09470</name>
</gene>
<dbReference type="AlphaFoldDB" id="A0AA97I0D7"/>
<sequence length="176" mass="17992">MSEDTKSGTGAAKPKTTARKTSAAAKKKTTTRKTTASKKTATTAKKPAAKKSTALVATKAAANENNFAEDTKAKAAELANDAKGRISEAIANLGGLIGDSAGAIDERLGSRFGDMARTASDNVTSAAKKVDESDLGELADETREFVRKSPALAVGIAAAAGFVVARLFKSASNNDN</sequence>
<dbReference type="RefSeq" id="WP_317080315.1">
    <property type="nucleotide sequence ID" value="NZ_CP136594.1"/>
</dbReference>
<dbReference type="EMBL" id="CP136594">
    <property type="protein sequence ID" value="WOE74085.1"/>
    <property type="molecule type" value="Genomic_DNA"/>
</dbReference>
<evidence type="ECO:0000256" key="1">
    <source>
        <dbReference type="SAM" id="MobiDB-lite"/>
    </source>
</evidence>
<keyword evidence="3" id="KW-1185">Reference proteome</keyword>
<dbReference type="KEGG" id="acoa:RB602_09470"/>
<feature type="compositionally biased region" description="Low complexity" evidence="1">
    <location>
        <begin position="32"/>
        <end position="54"/>
    </location>
</feature>
<name>A0AA97I0D7_9SPHN</name>
<protein>
    <recommendedName>
        <fullName evidence="4">DUF883 domain-containing protein</fullName>
    </recommendedName>
</protein>
<organism evidence="2 3">
    <name type="scientific">Alterisphingorhabdus coralli</name>
    <dbReference type="NCBI Taxonomy" id="3071408"/>
    <lineage>
        <taxon>Bacteria</taxon>
        <taxon>Pseudomonadati</taxon>
        <taxon>Pseudomonadota</taxon>
        <taxon>Alphaproteobacteria</taxon>
        <taxon>Sphingomonadales</taxon>
        <taxon>Sphingomonadaceae</taxon>
        <taxon>Alterisphingorhabdus (ex Yan et al. 2024)</taxon>
    </lineage>
</organism>
<evidence type="ECO:0008006" key="4">
    <source>
        <dbReference type="Google" id="ProtNLM"/>
    </source>
</evidence>
<evidence type="ECO:0000313" key="2">
    <source>
        <dbReference type="EMBL" id="WOE74085.1"/>
    </source>
</evidence>
<proteinExistence type="predicted"/>
<feature type="region of interest" description="Disordered" evidence="1">
    <location>
        <begin position="1"/>
        <end position="54"/>
    </location>
</feature>